<feature type="region of interest" description="Disordered" evidence="1">
    <location>
        <begin position="28"/>
        <end position="60"/>
    </location>
</feature>
<organism evidence="2 3">
    <name type="scientific">Daphnia pulex</name>
    <name type="common">Water flea</name>
    <dbReference type="NCBI Taxonomy" id="6669"/>
    <lineage>
        <taxon>Eukaryota</taxon>
        <taxon>Metazoa</taxon>
        <taxon>Ecdysozoa</taxon>
        <taxon>Arthropoda</taxon>
        <taxon>Crustacea</taxon>
        <taxon>Branchiopoda</taxon>
        <taxon>Diplostraca</taxon>
        <taxon>Cladocera</taxon>
        <taxon>Anomopoda</taxon>
        <taxon>Daphniidae</taxon>
        <taxon>Daphnia</taxon>
    </lineage>
</organism>
<dbReference type="EMBL" id="GL732624">
    <property type="protein sequence ID" value="EFX70149.1"/>
    <property type="molecule type" value="Genomic_DNA"/>
</dbReference>
<evidence type="ECO:0000313" key="2">
    <source>
        <dbReference type="EMBL" id="EFX70149.1"/>
    </source>
</evidence>
<dbReference type="Proteomes" id="UP000000305">
    <property type="component" value="Unassembled WGS sequence"/>
</dbReference>
<reference evidence="2 3" key="1">
    <citation type="journal article" date="2011" name="Science">
        <title>The ecoresponsive genome of Daphnia pulex.</title>
        <authorList>
            <person name="Colbourne J.K."/>
            <person name="Pfrender M.E."/>
            <person name="Gilbert D."/>
            <person name="Thomas W.K."/>
            <person name="Tucker A."/>
            <person name="Oakley T.H."/>
            <person name="Tokishita S."/>
            <person name="Aerts A."/>
            <person name="Arnold G.J."/>
            <person name="Basu M.K."/>
            <person name="Bauer D.J."/>
            <person name="Caceres C.E."/>
            <person name="Carmel L."/>
            <person name="Casola C."/>
            <person name="Choi J.H."/>
            <person name="Detter J.C."/>
            <person name="Dong Q."/>
            <person name="Dusheyko S."/>
            <person name="Eads B.D."/>
            <person name="Frohlich T."/>
            <person name="Geiler-Samerotte K.A."/>
            <person name="Gerlach D."/>
            <person name="Hatcher P."/>
            <person name="Jogdeo S."/>
            <person name="Krijgsveld J."/>
            <person name="Kriventseva E.V."/>
            <person name="Kultz D."/>
            <person name="Laforsch C."/>
            <person name="Lindquist E."/>
            <person name="Lopez J."/>
            <person name="Manak J.R."/>
            <person name="Muller J."/>
            <person name="Pangilinan J."/>
            <person name="Patwardhan R.P."/>
            <person name="Pitluck S."/>
            <person name="Pritham E.J."/>
            <person name="Rechtsteiner A."/>
            <person name="Rho M."/>
            <person name="Rogozin I.B."/>
            <person name="Sakarya O."/>
            <person name="Salamov A."/>
            <person name="Schaack S."/>
            <person name="Shapiro H."/>
            <person name="Shiga Y."/>
            <person name="Skalitzky C."/>
            <person name="Smith Z."/>
            <person name="Souvorov A."/>
            <person name="Sung W."/>
            <person name="Tang Z."/>
            <person name="Tsuchiya D."/>
            <person name="Tu H."/>
            <person name="Vos H."/>
            <person name="Wang M."/>
            <person name="Wolf Y.I."/>
            <person name="Yamagata H."/>
            <person name="Yamada T."/>
            <person name="Ye Y."/>
            <person name="Shaw J.R."/>
            <person name="Andrews J."/>
            <person name="Crease T.J."/>
            <person name="Tang H."/>
            <person name="Lucas S.M."/>
            <person name="Robertson H.M."/>
            <person name="Bork P."/>
            <person name="Koonin E.V."/>
            <person name="Zdobnov E.M."/>
            <person name="Grigoriev I.V."/>
            <person name="Lynch M."/>
            <person name="Boore J.L."/>
        </authorList>
    </citation>
    <scope>NUCLEOTIDE SEQUENCE [LARGE SCALE GENOMIC DNA]</scope>
</reference>
<feature type="region of interest" description="Disordered" evidence="1">
    <location>
        <begin position="76"/>
        <end position="98"/>
    </location>
</feature>
<protein>
    <submittedName>
        <fullName evidence="2">Uncharacterized protein</fullName>
    </submittedName>
</protein>
<dbReference type="HOGENOM" id="CLU_1961776_0_0_1"/>
<feature type="compositionally biased region" description="Basic and acidic residues" evidence="1">
    <location>
        <begin position="41"/>
        <end position="52"/>
    </location>
</feature>
<proteinExistence type="predicted"/>
<dbReference type="KEGG" id="dpx:DAPPUDRAFT_112941"/>
<evidence type="ECO:0000313" key="3">
    <source>
        <dbReference type="Proteomes" id="UP000000305"/>
    </source>
</evidence>
<dbReference type="InParanoid" id="E9HDJ1"/>
<keyword evidence="3" id="KW-1185">Reference proteome</keyword>
<accession>E9HDJ1</accession>
<evidence type="ECO:0000256" key="1">
    <source>
        <dbReference type="SAM" id="MobiDB-lite"/>
    </source>
</evidence>
<name>E9HDJ1_DAPPU</name>
<dbReference type="AlphaFoldDB" id="E9HDJ1"/>
<sequence>MASSQLSEAKITLWSPLQYYLREKWDWPSRSKGNKKSSKHPHNEEGARDHSSSDAAGGPATGVRCNRCFCEHESAPIGFKKPRNPRPSASSDTIHHDTISEGDVRVTLDVKEREVFAKVNKQLEKNRI</sequence>
<gene>
    <name evidence="2" type="ORF">DAPPUDRAFT_112941</name>
</gene>